<comment type="caution">
    <text evidence="2">The sequence shown here is derived from an EMBL/GenBank/DDBJ whole genome shotgun (WGS) entry which is preliminary data.</text>
</comment>
<dbReference type="OrthoDB" id="6118686at2759"/>
<evidence type="ECO:0000256" key="1">
    <source>
        <dbReference type="SAM" id="MobiDB-lite"/>
    </source>
</evidence>
<feature type="compositionally biased region" description="Basic and acidic residues" evidence="1">
    <location>
        <begin position="208"/>
        <end position="219"/>
    </location>
</feature>
<evidence type="ECO:0000313" key="2">
    <source>
        <dbReference type="EMBL" id="RUS78267.1"/>
    </source>
</evidence>
<dbReference type="AlphaFoldDB" id="A0A3S1B9F9"/>
<feature type="compositionally biased region" description="Polar residues" evidence="1">
    <location>
        <begin position="20"/>
        <end position="33"/>
    </location>
</feature>
<keyword evidence="3" id="KW-1185">Reference proteome</keyword>
<name>A0A3S1B9F9_ELYCH</name>
<reference evidence="2 3" key="1">
    <citation type="submission" date="2019-01" db="EMBL/GenBank/DDBJ databases">
        <title>A draft genome assembly of the solar-powered sea slug Elysia chlorotica.</title>
        <authorList>
            <person name="Cai H."/>
            <person name="Li Q."/>
            <person name="Fang X."/>
            <person name="Li J."/>
            <person name="Curtis N.E."/>
            <person name="Altenburger A."/>
            <person name="Shibata T."/>
            <person name="Feng M."/>
            <person name="Maeda T."/>
            <person name="Schwartz J.A."/>
            <person name="Shigenobu S."/>
            <person name="Lundholm N."/>
            <person name="Nishiyama T."/>
            <person name="Yang H."/>
            <person name="Hasebe M."/>
            <person name="Li S."/>
            <person name="Pierce S.K."/>
            <person name="Wang J."/>
        </authorList>
    </citation>
    <scope>NUCLEOTIDE SEQUENCE [LARGE SCALE GENOMIC DNA]</scope>
    <source>
        <strain evidence="2">EC2010</strain>
        <tissue evidence="2">Whole organism of an adult</tissue>
    </source>
</reference>
<organism evidence="2 3">
    <name type="scientific">Elysia chlorotica</name>
    <name type="common">Eastern emerald elysia</name>
    <name type="synonym">Sea slug</name>
    <dbReference type="NCBI Taxonomy" id="188477"/>
    <lineage>
        <taxon>Eukaryota</taxon>
        <taxon>Metazoa</taxon>
        <taxon>Spiralia</taxon>
        <taxon>Lophotrochozoa</taxon>
        <taxon>Mollusca</taxon>
        <taxon>Gastropoda</taxon>
        <taxon>Heterobranchia</taxon>
        <taxon>Euthyneura</taxon>
        <taxon>Panpulmonata</taxon>
        <taxon>Sacoglossa</taxon>
        <taxon>Placobranchoidea</taxon>
        <taxon>Plakobranchidae</taxon>
        <taxon>Elysia</taxon>
    </lineage>
</organism>
<dbReference type="Proteomes" id="UP000271974">
    <property type="component" value="Unassembled WGS sequence"/>
</dbReference>
<gene>
    <name evidence="2" type="ORF">EGW08_013958</name>
</gene>
<evidence type="ECO:0000313" key="3">
    <source>
        <dbReference type="Proteomes" id="UP000271974"/>
    </source>
</evidence>
<dbReference type="EMBL" id="RQTK01000521">
    <property type="protein sequence ID" value="RUS78267.1"/>
    <property type="molecule type" value="Genomic_DNA"/>
</dbReference>
<feature type="region of interest" description="Disordered" evidence="1">
    <location>
        <begin position="208"/>
        <end position="228"/>
    </location>
</feature>
<accession>A0A3S1B9F9</accession>
<feature type="region of interest" description="Disordered" evidence="1">
    <location>
        <begin position="1"/>
        <end position="54"/>
    </location>
</feature>
<protein>
    <submittedName>
        <fullName evidence="2">Uncharacterized protein</fullName>
    </submittedName>
</protein>
<proteinExistence type="predicted"/>
<sequence>MGNICDCFKTEDGPTPKTPLLTSAQPPAVTSQPLKDPQASALPRGQSARQHKPEVVENEFMSSLEEIGQVEMKSVTTVPSLEKTFQDHAKIYNDLYTTFTELRQCLHNFKATYEKETAGIPTIFECLKLLAKQCGGAKLSGTRTKNCIQIECDRREVSEKCGVPAEDVLDAIETYNRTNRLIRSLLDKAPQVKSSVRLVLEQESTLKREVTKADPDGKQGPEPLRNASENFSRLHRLPGYIDTIQKYTSKTFKEIVNGSKVLFEESA</sequence>